<protein>
    <recommendedName>
        <fullName evidence="3">HIT domain-containing protein</fullName>
    </recommendedName>
</protein>
<dbReference type="OrthoDB" id="3370914at2"/>
<sequence length="244" mass="27120">MAEPSVQDEPGPECVLCPPLRFRINAMAGLPGEPSVLARDRDFLLMPDVAPLADGHLLLVTREHRQCAGDFDERLWAGALRWRDRVALLYRHAYGTGELLLFEHGPALPQGGGACIDHAHWHFLPGTPGVRDVVERRGLPGATAGHAAVRARFRTGRSYLLIEERGTATVHPGDGVRGQFLRWAVITALESGSVLGTAGTWRWQEMFGLPESRRRFLRTLRTLRRAAAALDDPSLHDHRDDSHW</sequence>
<gene>
    <name evidence="1" type="ORF">F9B16_08485</name>
</gene>
<evidence type="ECO:0008006" key="3">
    <source>
        <dbReference type="Google" id="ProtNLM"/>
    </source>
</evidence>
<dbReference type="RefSeq" id="WP_151539440.1">
    <property type="nucleotide sequence ID" value="NZ_WBMR01000016.1"/>
</dbReference>
<dbReference type="InterPro" id="IPR036265">
    <property type="entry name" value="HIT-like_sf"/>
</dbReference>
<dbReference type="SUPFAM" id="SSF54197">
    <property type="entry name" value="HIT-like"/>
    <property type="match status" value="1"/>
</dbReference>
<dbReference type="AlphaFoldDB" id="A0A6L3W6F2"/>
<dbReference type="EMBL" id="WBMR01000016">
    <property type="protein sequence ID" value="KAB2385988.1"/>
    <property type="molecule type" value="Genomic_DNA"/>
</dbReference>
<organism evidence="1 2">
    <name type="scientific">Actinomadura montaniterrae</name>
    <dbReference type="NCBI Taxonomy" id="1803903"/>
    <lineage>
        <taxon>Bacteria</taxon>
        <taxon>Bacillati</taxon>
        <taxon>Actinomycetota</taxon>
        <taxon>Actinomycetes</taxon>
        <taxon>Streptosporangiales</taxon>
        <taxon>Thermomonosporaceae</taxon>
        <taxon>Actinomadura</taxon>
    </lineage>
</organism>
<comment type="caution">
    <text evidence="1">The sequence shown here is derived from an EMBL/GenBank/DDBJ whole genome shotgun (WGS) entry which is preliminary data.</text>
</comment>
<evidence type="ECO:0000313" key="1">
    <source>
        <dbReference type="EMBL" id="KAB2385988.1"/>
    </source>
</evidence>
<reference evidence="1 2" key="1">
    <citation type="submission" date="2019-09" db="EMBL/GenBank/DDBJ databases">
        <title>Actinomadura physcomitrii sp. nov., a novel actinomycete isolated from moss [Physcomitrium sphaericum (Ludw) Fuernr].</title>
        <authorList>
            <person name="Liu C."/>
            <person name="Zhuang X."/>
        </authorList>
    </citation>
    <scope>NUCLEOTIDE SEQUENCE [LARGE SCALE GENOMIC DNA]</scope>
    <source>
        <strain evidence="1 2">CYP1-1B</strain>
    </source>
</reference>
<accession>A0A6L3W6F2</accession>
<keyword evidence="2" id="KW-1185">Reference proteome</keyword>
<evidence type="ECO:0000313" key="2">
    <source>
        <dbReference type="Proteomes" id="UP000483004"/>
    </source>
</evidence>
<dbReference type="Gene3D" id="3.30.428.10">
    <property type="entry name" value="HIT-like"/>
    <property type="match status" value="1"/>
</dbReference>
<name>A0A6L3W6F2_9ACTN</name>
<proteinExistence type="predicted"/>
<dbReference type="Proteomes" id="UP000483004">
    <property type="component" value="Unassembled WGS sequence"/>
</dbReference>